<dbReference type="GO" id="GO:0016788">
    <property type="term" value="F:hydrolase activity, acting on ester bonds"/>
    <property type="evidence" value="ECO:0007669"/>
    <property type="project" value="InterPro"/>
</dbReference>
<comment type="similarity">
    <text evidence="1">Belongs to the 'GDSL' lipolytic enzyme family.</text>
</comment>
<dbReference type="InterPro" id="IPR050592">
    <property type="entry name" value="GDSL_lipolytic_enzyme"/>
</dbReference>
<dbReference type="AlphaFoldDB" id="A0A7L9QDZ0"/>
<dbReference type="InterPro" id="IPR036514">
    <property type="entry name" value="SGNH_hydro_sf"/>
</dbReference>
<protein>
    <submittedName>
        <fullName evidence="4">Putative extracellular protein CSOL_021</fullName>
    </submittedName>
</protein>
<sequence length="453" mass="48283">MGRSLGCLLFFLLAASTASAKKLIAFGDSITDNGNGTNLIVQAYYSQLLNQPVTAAYPPGPFFDHGRWSNGPVWVEYLTDMTGYELHDQAVGSSVTNASISYHGVGDFYPSSLLSNKKGARNVTLPTFSDSITSYLKSNTVTADDVVVVEIGVNDLLGFFEANIIQTLEFVEGATTTGGSYPTYIIDNISKAISDALATLYAAGARKFIVWQTPAGESVPLVNTINELLNMVNFVLRGLGTVDAQTNAVKVYTKGFVDLANAAISNLAAIFAAAHTDAQVVVFPFADVQRQLVATYESLGFVNAASGCTSDLAITQYSTGNLYSLGNPTFTSDGAKATLTLSPLFVNKLNKLGSDLNGSNGRQNVPSSTADFLQRLKDVLATYVDDSNTIGHITGYILTSLPLGRGGWSPYSVEPTCILQAGDHLFHDEVHPTTRQHALIAQAVMKVAGHLFT</sequence>
<feature type="chain" id="PRO_5029901497" evidence="3">
    <location>
        <begin position="21"/>
        <end position="453"/>
    </location>
</feature>
<organism evidence="4">
    <name type="scientific">Pseudococcomyxa simplex</name>
    <dbReference type="NCBI Taxonomy" id="464287"/>
    <lineage>
        <taxon>Eukaryota</taxon>
        <taxon>Viridiplantae</taxon>
        <taxon>Chlorophyta</taxon>
        <taxon>core chlorophytes</taxon>
        <taxon>Trebouxiophyceae</taxon>
        <taxon>Chlorellales</taxon>
        <taxon>Oocystaceae</taxon>
        <taxon>Pseudococcomyxa</taxon>
    </lineage>
</organism>
<dbReference type="InterPro" id="IPR001087">
    <property type="entry name" value="GDSL"/>
</dbReference>
<keyword evidence="2 3" id="KW-0732">Signal</keyword>
<dbReference type="PANTHER" id="PTHR45642:SF139">
    <property type="entry name" value="SGNH HYDROLASE-TYPE ESTERASE DOMAIN-CONTAINING PROTEIN"/>
    <property type="match status" value="1"/>
</dbReference>
<feature type="signal peptide" evidence="3">
    <location>
        <begin position="1"/>
        <end position="20"/>
    </location>
</feature>
<dbReference type="SUPFAM" id="SSF52266">
    <property type="entry name" value="SGNH hydrolase"/>
    <property type="match status" value="1"/>
</dbReference>
<name>A0A7L9QDZ0_9CHLO</name>
<dbReference type="EMBL" id="MT438845">
    <property type="protein sequence ID" value="QOL01092.1"/>
    <property type="molecule type" value="mRNA"/>
</dbReference>
<dbReference type="Pfam" id="PF00657">
    <property type="entry name" value="Lipase_GDSL"/>
    <property type="match status" value="1"/>
</dbReference>
<proteinExistence type="evidence at transcript level"/>
<evidence type="ECO:0000256" key="3">
    <source>
        <dbReference type="SAM" id="SignalP"/>
    </source>
</evidence>
<dbReference type="PANTHER" id="PTHR45642">
    <property type="entry name" value="GDSL ESTERASE/LIPASE EXL3"/>
    <property type="match status" value="1"/>
</dbReference>
<evidence type="ECO:0000256" key="2">
    <source>
        <dbReference type="ARBA" id="ARBA00022729"/>
    </source>
</evidence>
<evidence type="ECO:0000256" key="1">
    <source>
        <dbReference type="ARBA" id="ARBA00008668"/>
    </source>
</evidence>
<evidence type="ECO:0000313" key="4">
    <source>
        <dbReference type="EMBL" id="QOL01092.1"/>
    </source>
</evidence>
<accession>A0A7L9QDZ0</accession>
<reference evidence="4" key="1">
    <citation type="journal article" date="2020" name="Microb. Ecol.">
        <title>The Under-explored Extracellular Proteome of Aero-Terrestrial Microalgae Provides Clues on Different Mechanisms of Desiccation Tolerance in Non-Model Organisms.</title>
        <authorList>
            <person name="Gonzalez-Hourcade M."/>
            <person name="Del Campo E.M."/>
            <person name="Casano L.M."/>
        </authorList>
    </citation>
    <scope>NUCLEOTIDE SEQUENCE</scope>
    <source>
        <strain evidence="4">SAG 216-12</strain>
    </source>
</reference>
<dbReference type="Gene3D" id="3.40.50.1110">
    <property type="entry name" value="SGNH hydrolase"/>
    <property type="match status" value="1"/>
</dbReference>